<comment type="caution">
    <text evidence="1">The sequence shown here is derived from an EMBL/GenBank/DDBJ whole genome shotgun (WGS) entry which is preliminary data.</text>
</comment>
<dbReference type="EMBL" id="JBBPBN010002501">
    <property type="protein sequence ID" value="KAK8475808.1"/>
    <property type="molecule type" value="Genomic_DNA"/>
</dbReference>
<sequence length="25" mass="2741">MVSEALVLGITHIQEAIDRLSSDSR</sequence>
<evidence type="ECO:0000313" key="1">
    <source>
        <dbReference type="EMBL" id="KAK8475808.1"/>
    </source>
</evidence>
<keyword evidence="2" id="KW-1185">Reference proteome</keyword>
<organism evidence="1 2">
    <name type="scientific">Hibiscus sabdariffa</name>
    <name type="common">roselle</name>
    <dbReference type="NCBI Taxonomy" id="183260"/>
    <lineage>
        <taxon>Eukaryota</taxon>
        <taxon>Viridiplantae</taxon>
        <taxon>Streptophyta</taxon>
        <taxon>Embryophyta</taxon>
        <taxon>Tracheophyta</taxon>
        <taxon>Spermatophyta</taxon>
        <taxon>Magnoliopsida</taxon>
        <taxon>eudicotyledons</taxon>
        <taxon>Gunneridae</taxon>
        <taxon>Pentapetalae</taxon>
        <taxon>rosids</taxon>
        <taxon>malvids</taxon>
        <taxon>Malvales</taxon>
        <taxon>Malvaceae</taxon>
        <taxon>Malvoideae</taxon>
        <taxon>Hibiscus</taxon>
    </lineage>
</organism>
<accession>A0ABR1Z7L6</accession>
<name>A0ABR1Z7L6_9ROSI</name>
<protein>
    <submittedName>
        <fullName evidence="1">Uncharacterized protein</fullName>
    </submittedName>
</protein>
<evidence type="ECO:0000313" key="2">
    <source>
        <dbReference type="Proteomes" id="UP001396334"/>
    </source>
</evidence>
<feature type="non-terminal residue" evidence="1">
    <location>
        <position position="25"/>
    </location>
</feature>
<gene>
    <name evidence="1" type="ORF">V6N11_025566</name>
</gene>
<dbReference type="Proteomes" id="UP001396334">
    <property type="component" value="Unassembled WGS sequence"/>
</dbReference>
<proteinExistence type="predicted"/>
<reference evidence="1 2" key="1">
    <citation type="journal article" date="2024" name="G3 (Bethesda)">
        <title>Genome assembly of Hibiscus sabdariffa L. provides insights into metabolisms of medicinal natural products.</title>
        <authorList>
            <person name="Kim T."/>
        </authorList>
    </citation>
    <scope>NUCLEOTIDE SEQUENCE [LARGE SCALE GENOMIC DNA]</scope>
    <source>
        <strain evidence="1">TK-2024</strain>
        <tissue evidence="1">Old leaves</tissue>
    </source>
</reference>